<keyword evidence="2" id="KW-1185">Reference proteome</keyword>
<reference evidence="1 2" key="1">
    <citation type="submission" date="2024-01" db="EMBL/GenBank/DDBJ databases">
        <title>The genomes of 5 underutilized Papilionoideae crops provide insights into root nodulation and disease resistanc.</title>
        <authorList>
            <person name="Jiang F."/>
        </authorList>
    </citation>
    <scope>NUCLEOTIDE SEQUENCE [LARGE SCALE GENOMIC DNA]</scope>
    <source>
        <strain evidence="1">DUOXIRENSHENG_FW03</strain>
        <tissue evidence="1">Leaves</tissue>
    </source>
</reference>
<dbReference type="AlphaFoldDB" id="A0AAN9SPB9"/>
<accession>A0AAN9SPB9</accession>
<gene>
    <name evidence="1" type="ORF">VNO78_12689</name>
</gene>
<comment type="caution">
    <text evidence="1">The sequence shown here is derived from an EMBL/GenBank/DDBJ whole genome shotgun (WGS) entry which is preliminary data.</text>
</comment>
<dbReference type="EMBL" id="JAYMYS010000003">
    <property type="protein sequence ID" value="KAK7401311.1"/>
    <property type="molecule type" value="Genomic_DNA"/>
</dbReference>
<sequence>MNKDADEICEATEINVDNTMTNISIVPSENSGNAVACLNWTFNIVQEDGGVNVEGFTIRCEGEGDMENLRSRYGAWIFHESESNKACLDHDGCTDHENSVKVGTNLECQMKSHNLREKSLGGMKSICDASDLQEGSVIVMEDMNIVGTEKNTAKEAWKEFLNSEKMAEVEVKYACEKADNKQGKTVTR</sequence>
<protein>
    <submittedName>
        <fullName evidence="1">Uncharacterized protein</fullName>
    </submittedName>
</protein>
<name>A0AAN9SPB9_PSOTE</name>
<evidence type="ECO:0000313" key="1">
    <source>
        <dbReference type="EMBL" id="KAK7401311.1"/>
    </source>
</evidence>
<evidence type="ECO:0000313" key="2">
    <source>
        <dbReference type="Proteomes" id="UP001386955"/>
    </source>
</evidence>
<organism evidence="1 2">
    <name type="scientific">Psophocarpus tetragonolobus</name>
    <name type="common">Winged bean</name>
    <name type="synonym">Dolichos tetragonolobus</name>
    <dbReference type="NCBI Taxonomy" id="3891"/>
    <lineage>
        <taxon>Eukaryota</taxon>
        <taxon>Viridiplantae</taxon>
        <taxon>Streptophyta</taxon>
        <taxon>Embryophyta</taxon>
        <taxon>Tracheophyta</taxon>
        <taxon>Spermatophyta</taxon>
        <taxon>Magnoliopsida</taxon>
        <taxon>eudicotyledons</taxon>
        <taxon>Gunneridae</taxon>
        <taxon>Pentapetalae</taxon>
        <taxon>rosids</taxon>
        <taxon>fabids</taxon>
        <taxon>Fabales</taxon>
        <taxon>Fabaceae</taxon>
        <taxon>Papilionoideae</taxon>
        <taxon>50 kb inversion clade</taxon>
        <taxon>NPAAA clade</taxon>
        <taxon>indigoferoid/millettioid clade</taxon>
        <taxon>Phaseoleae</taxon>
        <taxon>Psophocarpus</taxon>
    </lineage>
</organism>
<proteinExistence type="predicted"/>
<dbReference type="Proteomes" id="UP001386955">
    <property type="component" value="Unassembled WGS sequence"/>
</dbReference>